<reference evidence="2" key="2">
    <citation type="journal article" date="2015" name="Data Brief">
        <title>Shoot transcriptome of the giant reed, Arundo donax.</title>
        <authorList>
            <person name="Barrero R.A."/>
            <person name="Guerrero F.D."/>
            <person name="Moolhuijzen P."/>
            <person name="Goolsby J.A."/>
            <person name="Tidwell J."/>
            <person name="Bellgard S.E."/>
            <person name="Bellgard M.I."/>
        </authorList>
    </citation>
    <scope>NUCLEOTIDE SEQUENCE</scope>
    <source>
        <tissue evidence="2">Shoot tissue taken approximately 20 cm above the soil surface</tissue>
    </source>
</reference>
<evidence type="ECO:0000313" key="2">
    <source>
        <dbReference type="EMBL" id="JAD99239.1"/>
    </source>
</evidence>
<name>A0A0A9EEQ2_ARUDO</name>
<organism evidence="2">
    <name type="scientific">Arundo donax</name>
    <name type="common">Giant reed</name>
    <name type="synonym">Donax arundinaceus</name>
    <dbReference type="NCBI Taxonomy" id="35708"/>
    <lineage>
        <taxon>Eukaryota</taxon>
        <taxon>Viridiplantae</taxon>
        <taxon>Streptophyta</taxon>
        <taxon>Embryophyta</taxon>
        <taxon>Tracheophyta</taxon>
        <taxon>Spermatophyta</taxon>
        <taxon>Magnoliopsida</taxon>
        <taxon>Liliopsida</taxon>
        <taxon>Poales</taxon>
        <taxon>Poaceae</taxon>
        <taxon>PACMAD clade</taxon>
        <taxon>Arundinoideae</taxon>
        <taxon>Arundineae</taxon>
        <taxon>Arundo</taxon>
    </lineage>
</organism>
<accession>A0A0A9EEQ2</accession>
<dbReference type="AlphaFoldDB" id="A0A0A9EEQ2"/>
<reference evidence="2" key="1">
    <citation type="submission" date="2014-09" db="EMBL/GenBank/DDBJ databases">
        <authorList>
            <person name="Magalhaes I.L.F."/>
            <person name="Oliveira U."/>
            <person name="Santos F.R."/>
            <person name="Vidigal T.H.D.A."/>
            <person name="Brescovit A.D."/>
            <person name="Santos A.J."/>
        </authorList>
    </citation>
    <scope>NUCLEOTIDE SEQUENCE</scope>
    <source>
        <tissue evidence="2">Shoot tissue taken approximately 20 cm above the soil surface</tissue>
    </source>
</reference>
<sequence length="28" mass="3329">MPPPPPPPKIVLQRPDHQFHTSQYRQHV</sequence>
<dbReference type="EMBL" id="GBRH01198656">
    <property type="protein sequence ID" value="JAD99239.1"/>
    <property type="molecule type" value="Transcribed_RNA"/>
</dbReference>
<proteinExistence type="predicted"/>
<feature type="region of interest" description="Disordered" evidence="1">
    <location>
        <begin position="1"/>
        <end position="28"/>
    </location>
</feature>
<protein>
    <submittedName>
        <fullName evidence="2">Uncharacterized protein</fullName>
    </submittedName>
</protein>
<evidence type="ECO:0000256" key="1">
    <source>
        <dbReference type="SAM" id="MobiDB-lite"/>
    </source>
</evidence>